<organism evidence="9 10">
    <name type="scientific">Actinoplanes subglobosus</name>
    <dbReference type="NCBI Taxonomy" id="1547892"/>
    <lineage>
        <taxon>Bacteria</taxon>
        <taxon>Bacillati</taxon>
        <taxon>Actinomycetota</taxon>
        <taxon>Actinomycetes</taxon>
        <taxon>Micromonosporales</taxon>
        <taxon>Micromonosporaceae</taxon>
        <taxon>Actinoplanes</taxon>
    </lineage>
</organism>
<feature type="domain" description="TraD/TraG TraM recognition site" evidence="8">
    <location>
        <begin position="414"/>
        <end position="535"/>
    </location>
</feature>
<dbReference type="Pfam" id="PF12696">
    <property type="entry name" value="TraG-D_C"/>
    <property type="match status" value="1"/>
</dbReference>
<keyword evidence="4 7" id="KW-1133">Transmembrane helix</keyword>
<dbReference type="Gene3D" id="3.40.50.300">
    <property type="entry name" value="P-loop containing nucleotide triphosphate hydrolases"/>
    <property type="match status" value="1"/>
</dbReference>
<gene>
    <name evidence="9" type="ORF">ACFO0C_17435</name>
</gene>
<dbReference type="EMBL" id="JBHSBL010000016">
    <property type="protein sequence ID" value="MFC4066723.1"/>
    <property type="molecule type" value="Genomic_DNA"/>
</dbReference>
<feature type="region of interest" description="Disordered" evidence="6">
    <location>
        <begin position="572"/>
        <end position="596"/>
    </location>
</feature>
<dbReference type="InterPro" id="IPR027417">
    <property type="entry name" value="P-loop_NTPase"/>
</dbReference>
<sequence length="596" mass="63522">MSGERGPGGNGQGVLVGAIAVAVLVVAAAVWAPVAVTGPPGYTGQGLFDTAFAVAAGEISWTLACTIAAVIEAVVLAVLAIGLRWAWTHRKHRGSRVDAKARHMAGRSELDHLSPQGVQASARRLRPSLAEVKVVEPDEAGVLIAHQLRTGMPLRQSWEDMAVDIWGPRTGKTTARAIPAIVASPGPVLVTSVKGDIVDATRGPRETRGTIAVFDPQQIWGSQPQRLWWNPLAAITTITEARRLAEHFAAAEREPGVSRDAFFDPKSEDLTANLLLAAAVGHRSILDVYKWATNPRDDTAVRLLRDNGHELPAYAVEGVINLPDKTRGGIYGGAERSLSCLTEPAVSAWVTAPTDPGVDEFSPADFVAGTGTLYLLSQGGPGSPAPLIAALTDAVLRAGEAQARASRGRRLDPPLLSVLDEAANICRMRQLPALYSFYGSMGLPIITILQSYAQGVDVWGREGMRKLWSAANVRTYGGGVADPDFLEELSKLIGEHDVTVRSTSHRAGGWTADSVSRSTRRERILDIAALHALPRGRMVVYSSGARPVLARTAPWQTGPYADQIRTSIARFDPDQQTDWNLATDPGADADPTGTPP</sequence>
<evidence type="ECO:0000313" key="9">
    <source>
        <dbReference type="EMBL" id="MFC4066723.1"/>
    </source>
</evidence>
<dbReference type="InterPro" id="IPR051539">
    <property type="entry name" value="T4SS-coupling_protein"/>
</dbReference>
<dbReference type="InterPro" id="IPR032689">
    <property type="entry name" value="TraG-D_C"/>
</dbReference>
<evidence type="ECO:0000256" key="7">
    <source>
        <dbReference type="SAM" id="Phobius"/>
    </source>
</evidence>
<evidence type="ECO:0000256" key="3">
    <source>
        <dbReference type="ARBA" id="ARBA00022692"/>
    </source>
</evidence>
<dbReference type="PANTHER" id="PTHR37937">
    <property type="entry name" value="CONJUGATIVE TRANSFER: DNA TRANSPORT"/>
    <property type="match status" value="1"/>
</dbReference>
<dbReference type="CDD" id="cd01127">
    <property type="entry name" value="TrwB_TraG_TraD_VirD4"/>
    <property type="match status" value="1"/>
</dbReference>
<evidence type="ECO:0000256" key="6">
    <source>
        <dbReference type="SAM" id="MobiDB-lite"/>
    </source>
</evidence>
<keyword evidence="10" id="KW-1185">Reference proteome</keyword>
<accession>A0ABV8IR57</accession>
<evidence type="ECO:0000256" key="4">
    <source>
        <dbReference type="ARBA" id="ARBA00022989"/>
    </source>
</evidence>
<dbReference type="Proteomes" id="UP001595867">
    <property type="component" value="Unassembled WGS sequence"/>
</dbReference>
<dbReference type="PANTHER" id="PTHR37937:SF1">
    <property type="entry name" value="CONJUGATIVE TRANSFER: DNA TRANSPORT"/>
    <property type="match status" value="1"/>
</dbReference>
<keyword evidence="3 7" id="KW-0812">Transmembrane</keyword>
<feature type="transmembrane region" description="Helical" evidence="7">
    <location>
        <begin position="12"/>
        <end position="32"/>
    </location>
</feature>
<protein>
    <submittedName>
        <fullName evidence="9">Type IV secretory system conjugative DNA transfer family protein</fullName>
    </submittedName>
</protein>
<comment type="caution">
    <text evidence="9">The sequence shown here is derived from an EMBL/GenBank/DDBJ whole genome shotgun (WGS) entry which is preliminary data.</text>
</comment>
<evidence type="ECO:0000256" key="1">
    <source>
        <dbReference type="ARBA" id="ARBA00004651"/>
    </source>
</evidence>
<dbReference type="RefSeq" id="WP_378067696.1">
    <property type="nucleotide sequence ID" value="NZ_JBHSBL010000016.1"/>
</dbReference>
<feature type="transmembrane region" description="Helical" evidence="7">
    <location>
        <begin position="59"/>
        <end position="87"/>
    </location>
</feature>
<proteinExistence type="predicted"/>
<evidence type="ECO:0000313" key="10">
    <source>
        <dbReference type="Proteomes" id="UP001595867"/>
    </source>
</evidence>
<dbReference type="SUPFAM" id="SSF52540">
    <property type="entry name" value="P-loop containing nucleoside triphosphate hydrolases"/>
    <property type="match status" value="1"/>
</dbReference>
<reference evidence="10" key="1">
    <citation type="journal article" date="2019" name="Int. J. Syst. Evol. Microbiol.">
        <title>The Global Catalogue of Microorganisms (GCM) 10K type strain sequencing project: providing services to taxonomists for standard genome sequencing and annotation.</title>
        <authorList>
            <consortium name="The Broad Institute Genomics Platform"/>
            <consortium name="The Broad Institute Genome Sequencing Center for Infectious Disease"/>
            <person name="Wu L."/>
            <person name="Ma J."/>
        </authorList>
    </citation>
    <scope>NUCLEOTIDE SEQUENCE [LARGE SCALE GENOMIC DNA]</scope>
    <source>
        <strain evidence="10">TBRC 5832</strain>
    </source>
</reference>
<name>A0ABV8IR57_9ACTN</name>
<evidence type="ECO:0000256" key="2">
    <source>
        <dbReference type="ARBA" id="ARBA00022475"/>
    </source>
</evidence>
<keyword evidence="2" id="KW-1003">Cell membrane</keyword>
<evidence type="ECO:0000259" key="8">
    <source>
        <dbReference type="Pfam" id="PF12696"/>
    </source>
</evidence>
<comment type="subcellular location">
    <subcellularLocation>
        <location evidence="1">Cell membrane</location>
        <topology evidence="1">Multi-pass membrane protein</topology>
    </subcellularLocation>
</comment>
<keyword evidence="5 7" id="KW-0472">Membrane</keyword>
<evidence type="ECO:0000256" key="5">
    <source>
        <dbReference type="ARBA" id="ARBA00023136"/>
    </source>
</evidence>